<accession>A0A0A0GVU5</accession>
<evidence type="ECO:0008006" key="5">
    <source>
        <dbReference type="Google" id="ProtNLM"/>
    </source>
</evidence>
<dbReference type="Proteomes" id="UP000392867">
    <property type="component" value="Unassembled WGS sequence"/>
</dbReference>
<organism evidence="1 3">
    <name type="scientific">Escherichia coli</name>
    <dbReference type="NCBI Taxonomy" id="562"/>
    <lineage>
        <taxon>Bacteria</taxon>
        <taxon>Pseudomonadati</taxon>
        <taxon>Pseudomonadota</taxon>
        <taxon>Gammaproteobacteria</taxon>
        <taxon>Enterobacterales</taxon>
        <taxon>Enterobacteriaceae</taxon>
        <taxon>Escherichia</taxon>
    </lineage>
</organism>
<protein>
    <recommendedName>
        <fullName evidence="5">Bacteriophage protein</fullName>
    </recommendedName>
</protein>
<evidence type="ECO:0000313" key="3">
    <source>
        <dbReference type="Proteomes" id="UP000392867"/>
    </source>
</evidence>
<gene>
    <name evidence="1" type="ORF">FVB16_02370</name>
    <name evidence="2" type="ORF">HX136_12945</name>
</gene>
<evidence type="ECO:0000313" key="2">
    <source>
        <dbReference type="EMBL" id="QLG55401.1"/>
    </source>
</evidence>
<dbReference type="EMBL" id="VOTT01000012">
    <property type="protein sequence ID" value="MPU47722.1"/>
    <property type="molecule type" value="Genomic_DNA"/>
</dbReference>
<dbReference type="AlphaFoldDB" id="A0A0A0GVU5"/>
<evidence type="ECO:0000313" key="1">
    <source>
        <dbReference type="EMBL" id="MPU47722.1"/>
    </source>
</evidence>
<sequence>MRDIQQVPERMALFRSSGKAHEQRNSGVHGEEYMNRLFECYMRLKHGDRYDLTRDADGFYCREVVKRMFEVWCHCKGWGL</sequence>
<reference evidence="2" key="2">
    <citation type="journal article" date="2020" name="Int. J. Antimicrob. Agents">
        <title>Identification and characterisation of fosfomycin resistance in Escherichia coli urinary tract infection isolates from Australia.</title>
        <authorList>
            <person name="Mowlaboccus S."/>
            <person name="Daley D."/>
            <person name="Pang S."/>
            <person name="Gottlieb T."/>
            <person name="Merlino J."/>
            <person name="Nimmo G.R."/>
            <person name="George N."/>
            <person name="Korman T.M."/>
            <person name="Streitberg R."/>
            <person name="Robson J."/>
            <person name="Peachey G."/>
            <person name="Collignon P."/>
            <person name="Bradbury S."/>
            <person name="Colombi E."/>
            <person name="Ramsay J.P."/>
            <person name="Rogers B.A."/>
            <person name="Coombs G.W."/>
        </authorList>
    </citation>
    <scope>NUCLEOTIDE SEQUENCE</scope>
    <source>
        <strain evidence="2">EC2</strain>
    </source>
</reference>
<reference evidence="2" key="4">
    <citation type="submission" date="2020-06" db="EMBL/GenBank/DDBJ databases">
        <authorList>
            <person name="Ramsay J.P."/>
            <person name="Colombi E."/>
            <person name="Mowlaboccus S."/>
        </authorList>
    </citation>
    <scope>NUCLEOTIDE SEQUENCE</scope>
    <source>
        <strain evidence="2">EC2</strain>
    </source>
</reference>
<name>A0A0A0GVU5_ECOLX</name>
<evidence type="ECO:0000313" key="4">
    <source>
        <dbReference type="Proteomes" id="UP000509796"/>
    </source>
</evidence>
<dbReference type="EMBL" id="CP058571">
    <property type="protein sequence ID" value="QLG55401.1"/>
    <property type="molecule type" value="Genomic_DNA"/>
</dbReference>
<dbReference type="Proteomes" id="UP000509796">
    <property type="component" value="Chromosome"/>
</dbReference>
<reference evidence="4" key="3">
    <citation type="submission" date="2020-06" db="EMBL/GenBank/DDBJ databases">
        <title>Identification and Characterisation of Fosfomycin Resistance in Escherichia coli Urinary Tract Infection Isolates from Australia.</title>
        <authorList>
            <person name="Mowlaboccus S."/>
            <person name="Daley D."/>
            <person name="Pang S."/>
            <person name="Gottlieb T."/>
            <person name="Nimmo G.R."/>
            <person name="George N."/>
            <person name="Korman T.M."/>
            <person name="Strietberg R."/>
            <person name="Robson J."/>
            <person name="Peachey G."/>
            <person name="Collignon P."/>
            <person name="Bradbury S."/>
            <person name="Colombi E."/>
            <person name="Ramsay J.P."/>
            <person name="Rogers B.A."/>
            <person name="Coombs G.W."/>
        </authorList>
    </citation>
    <scope>NUCLEOTIDE SEQUENCE [LARGE SCALE GENOMIC DNA]</scope>
    <source>
        <strain evidence="4">EC2</strain>
    </source>
</reference>
<reference evidence="1 3" key="1">
    <citation type="submission" date="2019-08" db="EMBL/GenBank/DDBJ databases">
        <title>Identification of Water Treatment Resistant and Multidrug Resistant Urinary Pathogenic Escherichia coli in Wastewater.</title>
        <authorList>
            <person name="Neumann N."/>
        </authorList>
    </citation>
    <scope>NUCLEOTIDE SEQUENCE [LARGE SCALE GENOMIC DNA]</scope>
    <source>
        <strain evidence="1 3">WU2356</strain>
    </source>
</reference>
<proteinExistence type="predicted"/>